<evidence type="ECO:0000256" key="4">
    <source>
        <dbReference type="ARBA" id="ARBA00011702"/>
    </source>
</evidence>
<organism evidence="20 21">
    <name type="scientific">OM182 bacterium MED-G24</name>
    <dbReference type="NCBI Taxonomy" id="1986255"/>
    <lineage>
        <taxon>Bacteria</taxon>
        <taxon>Pseudomonadati</taxon>
        <taxon>Pseudomonadota</taxon>
        <taxon>Gammaproteobacteria</taxon>
        <taxon>OMG group</taxon>
        <taxon>OM182 clade</taxon>
    </lineage>
</organism>
<protein>
    <recommendedName>
        <fullName evidence="7 19">Phospholipase A1</fullName>
        <ecNumber evidence="5 19">3.1.1.32</ecNumber>
        <ecNumber evidence="6 19">3.1.1.4</ecNumber>
    </recommendedName>
    <alternativeName>
        <fullName evidence="19">Phosphatidylcholine 1-acylhydrolase</fullName>
    </alternativeName>
</protein>
<dbReference type="EMBL" id="NTKD01000011">
    <property type="protein sequence ID" value="PDH40522.1"/>
    <property type="molecule type" value="Genomic_DNA"/>
</dbReference>
<keyword evidence="16" id="KW-0472">Membrane</keyword>
<dbReference type="EC" id="3.1.1.4" evidence="6 19"/>
<evidence type="ECO:0000256" key="14">
    <source>
        <dbReference type="ARBA" id="ARBA00022963"/>
    </source>
</evidence>
<evidence type="ECO:0000256" key="11">
    <source>
        <dbReference type="ARBA" id="ARBA00022729"/>
    </source>
</evidence>
<evidence type="ECO:0000313" key="20">
    <source>
        <dbReference type="EMBL" id="PDH40522.1"/>
    </source>
</evidence>
<evidence type="ECO:0000256" key="1">
    <source>
        <dbReference type="ARBA" id="ARBA00000111"/>
    </source>
</evidence>
<proteinExistence type="inferred from homology"/>
<keyword evidence="17 19" id="KW-0998">Cell outer membrane</keyword>
<evidence type="ECO:0000256" key="16">
    <source>
        <dbReference type="ARBA" id="ARBA00023136"/>
    </source>
</evidence>
<dbReference type="GO" id="GO:0008970">
    <property type="term" value="F:phospholipase A1 activity"/>
    <property type="evidence" value="ECO:0007669"/>
    <property type="project" value="UniProtKB-EC"/>
</dbReference>
<dbReference type="PANTHER" id="PTHR40457">
    <property type="entry name" value="PHOSPHOLIPASE A1"/>
    <property type="match status" value="1"/>
</dbReference>
<accession>A0A2A5WVK1</accession>
<keyword evidence="10 18" id="KW-0479">Metal-binding</keyword>
<evidence type="ECO:0000256" key="17">
    <source>
        <dbReference type="ARBA" id="ARBA00023237"/>
    </source>
</evidence>
<keyword evidence="11" id="KW-0732">Signal</keyword>
<evidence type="ECO:0000256" key="18">
    <source>
        <dbReference type="PIRSR" id="PIRSR603187-2"/>
    </source>
</evidence>
<evidence type="ECO:0000256" key="9">
    <source>
        <dbReference type="ARBA" id="ARBA00022692"/>
    </source>
</evidence>
<dbReference type="InterPro" id="IPR036541">
    <property type="entry name" value="PLipase_A1_sf"/>
</dbReference>
<evidence type="ECO:0000256" key="5">
    <source>
        <dbReference type="ARBA" id="ARBA00013179"/>
    </source>
</evidence>
<dbReference type="GO" id="GO:0016042">
    <property type="term" value="P:lipid catabolic process"/>
    <property type="evidence" value="ECO:0007669"/>
    <property type="project" value="UniProtKB-KW"/>
</dbReference>
<comment type="catalytic activity">
    <reaction evidence="2 19">
        <text>a 1,2-diacyl-sn-glycero-3-phosphocholine + H2O = a 1-acyl-sn-glycero-3-phosphocholine + a fatty acid + H(+)</text>
        <dbReference type="Rhea" id="RHEA:15801"/>
        <dbReference type="ChEBI" id="CHEBI:15377"/>
        <dbReference type="ChEBI" id="CHEBI:15378"/>
        <dbReference type="ChEBI" id="CHEBI:28868"/>
        <dbReference type="ChEBI" id="CHEBI:57643"/>
        <dbReference type="ChEBI" id="CHEBI:58168"/>
        <dbReference type="EC" id="3.1.1.4"/>
    </reaction>
</comment>
<evidence type="ECO:0000256" key="7">
    <source>
        <dbReference type="ARBA" id="ARBA00021726"/>
    </source>
</evidence>
<dbReference type="AlphaFoldDB" id="A0A2A5WVK1"/>
<evidence type="ECO:0000256" key="10">
    <source>
        <dbReference type="ARBA" id="ARBA00022723"/>
    </source>
</evidence>
<comment type="cofactor">
    <cofactor evidence="19">
        <name>Ca(2+)</name>
        <dbReference type="ChEBI" id="CHEBI:29108"/>
    </cofactor>
    <text evidence="19">Binds 1 Ca(2+) ion per monomer. In the dimeric form the Ca(2+) is bound by different amino acids with binding of each Ca(2+) shared with ligands coming from each monomer. The Ca(2+) ion may have a role in catalysis.</text>
</comment>
<dbReference type="PANTHER" id="PTHR40457:SF1">
    <property type="entry name" value="PHOSPHOLIPASE A1"/>
    <property type="match status" value="1"/>
</dbReference>
<keyword evidence="12 19" id="KW-0378">Hydrolase</keyword>
<keyword evidence="8" id="KW-1134">Transmembrane beta strand</keyword>
<evidence type="ECO:0000256" key="19">
    <source>
        <dbReference type="RuleBase" id="RU366027"/>
    </source>
</evidence>
<evidence type="ECO:0000256" key="6">
    <source>
        <dbReference type="ARBA" id="ARBA00013278"/>
    </source>
</evidence>
<evidence type="ECO:0000256" key="3">
    <source>
        <dbReference type="ARBA" id="ARBA00010525"/>
    </source>
</evidence>
<keyword evidence="14 19" id="KW-0442">Lipid degradation</keyword>
<name>A0A2A5WVK1_9GAMM</name>
<reference evidence="20 21" key="1">
    <citation type="submission" date="2017-08" db="EMBL/GenBank/DDBJ databases">
        <title>Fine stratification of microbial communities through a metagenomic profile of the photic zone.</title>
        <authorList>
            <person name="Haro-Moreno J.M."/>
            <person name="Lopez-Perez M."/>
            <person name="De La Torre J."/>
            <person name="Picazo A."/>
            <person name="Camacho A."/>
            <person name="Rodriguez-Valera F."/>
        </authorList>
    </citation>
    <scope>NUCLEOTIDE SEQUENCE [LARGE SCALE GENOMIC DNA]</scope>
    <source>
        <strain evidence="20">MED-G24</strain>
    </source>
</reference>
<evidence type="ECO:0000256" key="8">
    <source>
        <dbReference type="ARBA" id="ARBA00022452"/>
    </source>
</evidence>
<gene>
    <name evidence="20" type="ORF">CNE99_03500</name>
</gene>
<evidence type="ECO:0000256" key="2">
    <source>
        <dbReference type="ARBA" id="ARBA00001604"/>
    </source>
</evidence>
<comment type="function">
    <text evidence="19">Hydrolysis of phosphatidylcholine with phospholipase A2 (EC 3.1.1.4) and phospholipase A1 (EC 3.1.1.32) activities.</text>
</comment>
<dbReference type="InterPro" id="IPR003187">
    <property type="entry name" value="PLipase_A1"/>
</dbReference>
<dbReference type="GO" id="GO:0009279">
    <property type="term" value="C:cell outer membrane"/>
    <property type="evidence" value="ECO:0007669"/>
    <property type="project" value="UniProtKB-SubCell"/>
</dbReference>
<comment type="caution">
    <text evidence="20">The sequence shown here is derived from an EMBL/GenBank/DDBJ whole genome shotgun (WGS) entry which is preliminary data.</text>
</comment>
<dbReference type="PRINTS" id="PR01486">
    <property type="entry name" value="PHPHLIPASEA1"/>
</dbReference>
<keyword evidence="15 19" id="KW-0443">Lipid metabolism</keyword>
<comment type="subcellular location">
    <subcellularLocation>
        <location evidence="19">Cell outer membrane</location>
        <topology evidence="19">Multi-pass membrane protein</topology>
    </subcellularLocation>
    <text evidence="19">One of the very few enzymes located there.</text>
</comment>
<keyword evidence="9" id="KW-0812">Transmembrane</keyword>
<keyword evidence="13 18" id="KW-0106">Calcium</keyword>
<dbReference type="EC" id="3.1.1.32" evidence="5 19"/>
<evidence type="ECO:0000313" key="21">
    <source>
        <dbReference type="Proteomes" id="UP000219327"/>
    </source>
</evidence>
<feature type="binding site" description="in dimeric form" evidence="18">
    <location>
        <position position="37"/>
    </location>
    <ligand>
        <name>Ca(2+)</name>
        <dbReference type="ChEBI" id="CHEBI:29108"/>
        <label>1</label>
    </ligand>
</feature>
<comment type="subunit">
    <text evidence="4 19">Homodimer; dimerization is reversible, and the dimeric form is the active one.</text>
</comment>
<evidence type="ECO:0000256" key="15">
    <source>
        <dbReference type="ARBA" id="ARBA00023098"/>
    </source>
</evidence>
<sequence length="123" mass="14654">MYGSFVWGKNRFIFSFKPWWQIPEDEKVEPGAAIGDDNPDIEDYLGHFEFPVLYRRRDHEWGRILRHNFDSDSCGAIQLDWTFPLWRGLRGYAQYFNGYDEILNDYNAHTQRFGIGIQLTDIL</sequence>
<dbReference type="GO" id="GO:0046872">
    <property type="term" value="F:metal ion binding"/>
    <property type="evidence" value="ECO:0007669"/>
    <property type="project" value="UniProtKB-KW"/>
</dbReference>
<dbReference type="GO" id="GO:0004623">
    <property type="term" value="F:phospholipase A2 activity"/>
    <property type="evidence" value="ECO:0007669"/>
    <property type="project" value="UniProtKB-EC"/>
</dbReference>
<comment type="similarity">
    <text evidence="3 19">Belongs to the phospholipase A1 family.</text>
</comment>
<dbReference type="Pfam" id="PF02253">
    <property type="entry name" value="PLA1"/>
    <property type="match status" value="1"/>
</dbReference>
<dbReference type="SUPFAM" id="SSF56931">
    <property type="entry name" value="Outer membrane phospholipase A (OMPLA)"/>
    <property type="match status" value="1"/>
</dbReference>
<evidence type="ECO:0000256" key="12">
    <source>
        <dbReference type="ARBA" id="ARBA00022801"/>
    </source>
</evidence>
<dbReference type="Proteomes" id="UP000219327">
    <property type="component" value="Unassembled WGS sequence"/>
</dbReference>
<evidence type="ECO:0000256" key="13">
    <source>
        <dbReference type="ARBA" id="ARBA00022837"/>
    </source>
</evidence>
<comment type="catalytic activity">
    <reaction evidence="1 19">
        <text>a 1,2-diacyl-sn-glycero-3-phosphocholine + H2O = a 2-acyl-sn-glycero-3-phosphocholine + a fatty acid + H(+)</text>
        <dbReference type="Rhea" id="RHEA:18689"/>
        <dbReference type="ChEBI" id="CHEBI:15377"/>
        <dbReference type="ChEBI" id="CHEBI:15378"/>
        <dbReference type="ChEBI" id="CHEBI:28868"/>
        <dbReference type="ChEBI" id="CHEBI:57643"/>
        <dbReference type="ChEBI" id="CHEBI:57875"/>
        <dbReference type="EC" id="3.1.1.32"/>
    </reaction>
</comment>
<dbReference type="Gene3D" id="2.40.230.10">
    <property type="entry name" value="Phospholipase A1"/>
    <property type="match status" value="1"/>
</dbReference>